<reference evidence="4" key="2">
    <citation type="submission" date="2025-08" db="UniProtKB">
        <authorList>
            <consortium name="Ensembl"/>
        </authorList>
    </citation>
    <scope>IDENTIFICATION</scope>
</reference>
<organism evidence="4 5">
    <name type="scientific">Hucho hucho</name>
    <name type="common">huchen</name>
    <dbReference type="NCBI Taxonomy" id="62062"/>
    <lineage>
        <taxon>Eukaryota</taxon>
        <taxon>Metazoa</taxon>
        <taxon>Chordata</taxon>
        <taxon>Craniata</taxon>
        <taxon>Vertebrata</taxon>
        <taxon>Euteleostomi</taxon>
        <taxon>Actinopterygii</taxon>
        <taxon>Neopterygii</taxon>
        <taxon>Teleostei</taxon>
        <taxon>Protacanthopterygii</taxon>
        <taxon>Salmoniformes</taxon>
        <taxon>Salmonidae</taxon>
        <taxon>Salmoninae</taxon>
        <taxon>Hucho</taxon>
    </lineage>
</organism>
<dbReference type="GeneTree" id="ENSGT00390000014781"/>
<dbReference type="GO" id="GO:0003676">
    <property type="term" value="F:nucleic acid binding"/>
    <property type="evidence" value="ECO:0007669"/>
    <property type="project" value="InterPro"/>
</dbReference>
<evidence type="ECO:0000259" key="3">
    <source>
        <dbReference type="Pfam" id="PF09631"/>
    </source>
</evidence>
<dbReference type="AlphaFoldDB" id="A0A4W5MAE2"/>
<dbReference type="GO" id="GO:0006388">
    <property type="term" value="P:tRNA splicing, via endonucleolytic cleavage and ligation"/>
    <property type="evidence" value="ECO:0007669"/>
    <property type="project" value="InterPro"/>
</dbReference>
<protein>
    <submittedName>
        <fullName evidence="4">TSEN15 tRNA splicing endonuclease subunit</fullName>
    </submittedName>
</protein>
<evidence type="ECO:0000256" key="2">
    <source>
        <dbReference type="ARBA" id="ARBA00022694"/>
    </source>
</evidence>
<dbReference type="PANTHER" id="PTHR28582">
    <property type="entry name" value="TRNA-SPLICING ENDONUCLEASE SUBUNIT SEN15"/>
    <property type="match status" value="1"/>
</dbReference>
<keyword evidence="2" id="KW-0819">tRNA processing</keyword>
<dbReference type="PANTHER" id="PTHR28582:SF1">
    <property type="entry name" value="TRNA-SPLICING ENDONUCLEASE SUBUNIT SEN15"/>
    <property type="match status" value="1"/>
</dbReference>
<dbReference type="InterPro" id="IPR036167">
    <property type="entry name" value="tRNA_intron_Endo_cat-like_sf"/>
</dbReference>
<evidence type="ECO:0000313" key="5">
    <source>
        <dbReference type="Proteomes" id="UP000314982"/>
    </source>
</evidence>
<feature type="domain" description="tRNA-splicing endonuclease subunit Sen15" evidence="3">
    <location>
        <begin position="47"/>
        <end position="136"/>
    </location>
</feature>
<proteinExistence type="inferred from homology"/>
<reference evidence="5" key="1">
    <citation type="submission" date="2018-06" db="EMBL/GenBank/DDBJ databases">
        <title>Genome assembly of Danube salmon.</title>
        <authorList>
            <person name="Macqueen D.J."/>
            <person name="Gundappa M.K."/>
        </authorList>
    </citation>
    <scope>NUCLEOTIDE SEQUENCE [LARGE SCALE GENOMIC DNA]</scope>
</reference>
<evidence type="ECO:0000256" key="1">
    <source>
        <dbReference type="ARBA" id="ARBA00006091"/>
    </source>
</evidence>
<evidence type="ECO:0000313" key="4">
    <source>
        <dbReference type="Ensembl" id="ENSHHUP00000035686.1"/>
    </source>
</evidence>
<dbReference type="Gene3D" id="3.40.1350.10">
    <property type="match status" value="1"/>
</dbReference>
<name>A0A4W5MAE2_9TELE</name>
<dbReference type="SUPFAM" id="SSF53032">
    <property type="entry name" value="tRNA-intron endonuclease catalytic domain-like"/>
    <property type="match status" value="1"/>
</dbReference>
<dbReference type="Proteomes" id="UP000314982">
    <property type="component" value="Unassembled WGS sequence"/>
</dbReference>
<reference evidence="4" key="3">
    <citation type="submission" date="2025-09" db="UniProtKB">
        <authorList>
            <consortium name="Ensembl"/>
        </authorList>
    </citation>
    <scope>IDENTIFICATION</scope>
</reference>
<dbReference type="STRING" id="62062.ENSHHUP00000035686"/>
<comment type="similarity">
    <text evidence="1">Belongs to the SEN15 family.</text>
</comment>
<dbReference type="Pfam" id="PF09631">
    <property type="entry name" value="Sen15"/>
    <property type="match status" value="1"/>
</dbReference>
<dbReference type="InterPro" id="IPR018593">
    <property type="entry name" value="tRNA-endonuc_su_Sen15"/>
</dbReference>
<sequence length="155" mass="17609">MSELTKKTDEDVIEKPLPPNWILQHPMYQHLMNLDVGDSAQVHAAFLVYLDLAEVRQWKEVSGVGCSELRLVLLEGREKEGEPTQTVLPLPVHRGLCHRSVRSVLARGSPMLLCVVASDSSLVYQRMCDGLLTPDPPVCIQDQGRRQHRKRRQQH</sequence>
<dbReference type="Ensembl" id="ENSHHUT00000037121.1">
    <property type="protein sequence ID" value="ENSHHUP00000035686.1"/>
    <property type="gene ID" value="ENSHHUG00000022455.1"/>
</dbReference>
<dbReference type="GO" id="GO:0005634">
    <property type="term" value="C:nucleus"/>
    <property type="evidence" value="ECO:0007669"/>
    <property type="project" value="UniProtKB-ARBA"/>
</dbReference>
<dbReference type="InterPro" id="IPR011856">
    <property type="entry name" value="tRNA_endonuc-like_dom_sf"/>
</dbReference>
<accession>A0A4W5MAE2</accession>
<keyword evidence="5" id="KW-1185">Reference proteome</keyword>